<keyword evidence="8" id="KW-0547">Nucleotide-binding</keyword>
<dbReference type="InterPro" id="IPR015793">
    <property type="entry name" value="Pyrv_Knase_brl"/>
</dbReference>
<evidence type="ECO:0000256" key="7">
    <source>
        <dbReference type="ARBA" id="ARBA00022723"/>
    </source>
</evidence>
<dbReference type="UniPathway" id="UPA00109">
    <property type="reaction ID" value="UER00188"/>
</dbReference>
<proteinExistence type="inferred from homology"/>
<name>A0A0H3I5I4_PECPM</name>
<dbReference type="PROSITE" id="PS00110">
    <property type="entry name" value="PYRUVATE_KINASE"/>
    <property type="match status" value="1"/>
</dbReference>
<dbReference type="NCBIfam" id="NF006664">
    <property type="entry name" value="PRK09206.1"/>
    <property type="match status" value="1"/>
</dbReference>
<evidence type="ECO:0000256" key="8">
    <source>
        <dbReference type="ARBA" id="ARBA00022741"/>
    </source>
</evidence>
<dbReference type="EC" id="2.7.1.40" evidence="15 16"/>
<reference evidence="19 20" key="1">
    <citation type="journal article" date="2012" name="J. Bacteriol.">
        <title>Genome sequence of Pectobacterium sp. strain SCC3193.</title>
        <authorList>
            <person name="Koskinen J.P."/>
            <person name="Laine P."/>
            <person name="Niemi O."/>
            <person name="Nykyri J."/>
            <person name="Harjunpaa H."/>
            <person name="Auvinen P."/>
            <person name="Paulin L."/>
            <person name="Pirhonen M."/>
            <person name="Palva T."/>
            <person name="Holm L."/>
        </authorList>
    </citation>
    <scope>NUCLEOTIDE SEQUENCE [LARGE SCALE GENOMIC DNA]</scope>
    <source>
        <strain evidence="19 20">SCC3193</strain>
    </source>
</reference>
<dbReference type="InterPro" id="IPR036918">
    <property type="entry name" value="Pyrv_Knase_C_sf"/>
</dbReference>
<evidence type="ECO:0000256" key="3">
    <source>
        <dbReference type="ARBA" id="ARBA00004997"/>
    </source>
</evidence>
<keyword evidence="13 16" id="KW-0324">Glycolysis</keyword>
<evidence type="ECO:0000256" key="4">
    <source>
        <dbReference type="ARBA" id="ARBA00008663"/>
    </source>
</evidence>
<keyword evidence="10" id="KW-0067">ATP-binding</keyword>
<dbReference type="SUPFAM" id="SSF51621">
    <property type="entry name" value="Phosphoenolpyruvate/pyruvate domain"/>
    <property type="match status" value="1"/>
</dbReference>
<dbReference type="NCBIfam" id="TIGR01064">
    <property type="entry name" value="pyruv_kin"/>
    <property type="match status" value="1"/>
</dbReference>
<keyword evidence="6 16" id="KW-0808">Transferase</keyword>
<dbReference type="FunFam" id="3.20.20.60:FF:000001">
    <property type="entry name" value="Pyruvate kinase"/>
    <property type="match status" value="1"/>
</dbReference>
<comment type="subunit">
    <text evidence="5">Homotetramer.</text>
</comment>
<evidence type="ECO:0000256" key="16">
    <source>
        <dbReference type="RuleBase" id="RU000504"/>
    </source>
</evidence>
<protein>
    <recommendedName>
        <fullName evidence="15 16">Pyruvate kinase</fullName>
        <ecNumber evidence="15 16">2.7.1.40</ecNumber>
    </recommendedName>
</protein>
<dbReference type="STRING" id="1905730.W5S_2726"/>
<feature type="domain" description="Pyruvate kinase barrel" evidence="17">
    <location>
        <begin position="80"/>
        <end position="404"/>
    </location>
</feature>
<evidence type="ECO:0000256" key="15">
    <source>
        <dbReference type="NCBIfam" id="TIGR01064"/>
    </source>
</evidence>
<evidence type="ECO:0000313" key="19">
    <source>
        <dbReference type="EMBL" id="AFI90811.1"/>
    </source>
</evidence>
<keyword evidence="12" id="KW-0630">Potassium</keyword>
<dbReference type="PRINTS" id="PR01050">
    <property type="entry name" value="PYRUVTKNASE"/>
</dbReference>
<dbReference type="InterPro" id="IPR018209">
    <property type="entry name" value="Pyrv_Knase_AS"/>
</dbReference>
<evidence type="ECO:0000256" key="1">
    <source>
        <dbReference type="ARBA" id="ARBA00001946"/>
    </source>
</evidence>
<dbReference type="InterPro" id="IPR015806">
    <property type="entry name" value="Pyrv_Knase_insert_dom_sf"/>
</dbReference>
<dbReference type="Pfam" id="PF02887">
    <property type="entry name" value="PK_C"/>
    <property type="match status" value="1"/>
</dbReference>
<dbReference type="GO" id="GO:0016301">
    <property type="term" value="F:kinase activity"/>
    <property type="evidence" value="ECO:0007669"/>
    <property type="project" value="UniProtKB-KW"/>
</dbReference>
<evidence type="ECO:0000259" key="17">
    <source>
        <dbReference type="Pfam" id="PF00224"/>
    </source>
</evidence>
<dbReference type="GO" id="GO:0005524">
    <property type="term" value="F:ATP binding"/>
    <property type="evidence" value="ECO:0007669"/>
    <property type="project" value="UniProtKB-KW"/>
</dbReference>
<evidence type="ECO:0000256" key="5">
    <source>
        <dbReference type="ARBA" id="ARBA00011881"/>
    </source>
</evidence>
<dbReference type="KEGG" id="pec:W5S_2726"/>
<dbReference type="Gene3D" id="3.40.1380.20">
    <property type="entry name" value="Pyruvate kinase, C-terminal domain"/>
    <property type="match status" value="1"/>
</dbReference>
<dbReference type="AlphaFoldDB" id="A0A0H3I5I4"/>
<dbReference type="InterPro" id="IPR001697">
    <property type="entry name" value="Pyr_Knase"/>
</dbReference>
<dbReference type="GO" id="GO:0030955">
    <property type="term" value="F:potassium ion binding"/>
    <property type="evidence" value="ECO:0007669"/>
    <property type="project" value="UniProtKB-UniRule"/>
</dbReference>
<dbReference type="Pfam" id="PF00224">
    <property type="entry name" value="PK"/>
    <property type="match status" value="1"/>
</dbReference>
<dbReference type="NCBIfam" id="NF004978">
    <property type="entry name" value="PRK06354.1"/>
    <property type="match status" value="1"/>
</dbReference>
<dbReference type="SUPFAM" id="SSF50800">
    <property type="entry name" value="PK beta-barrel domain-like"/>
    <property type="match status" value="1"/>
</dbReference>
<keyword evidence="7" id="KW-0479">Metal-binding</keyword>
<comment type="similarity">
    <text evidence="4 16">Belongs to the pyruvate kinase family.</text>
</comment>
<evidence type="ECO:0000256" key="14">
    <source>
        <dbReference type="ARBA" id="ARBA00023317"/>
    </source>
</evidence>
<sequence length="549" mass="58905">MVSAKQRATINNIIINGIANASPRESHATSGCALHPPFATTLYTYLFYTVPPCILSSGLPHTATGSLVFLSITTCRNYRMKKTKIVCTIGPKTESEEVLGNLLSAGMNVMRLNFSHGDYAEHGQRIKNLRAVMEKTGQKAAILLDTKGPEIRTMKLENGADVTLTAGQTFTFTTDQSIVGNKDRVAVTYAGFTEDLSVGNTVLVDDGLIGMQVTAINGNDVVCKVLNNGDLGENKGVNLPGVSIQLPALAEKDKRDLIFGCEQGVDFVAASFIRKRSDVEEIRAHLKAHGGEHIQIISKIENQEGLNNFDDILEASDGIMVARGDLGVEIPVEEVIFAQKMMIEKCNLARKVVITATQMLDSMIKNPRPTRAEAGDVANAIIDGTDAVMLSGESAKGKYPLESVTIMATICQRTDSVMKSRLDTIKTPGILRITEAVCRGAVETAEKLDAPLIVVATSGGKSAKSIRKYFPNARILALTTNDVTARQLLLSKGIDTLLVKEIASTDDFYRIGKEAALNSGYAQAGDVVVMVSGALVSSGTTNTVSVHRI</sequence>
<dbReference type="FunFam" id="2.40.33.10:FF:000001">
    <property type="entry name" value="Pyruvate kinase"/>
    <property type="match status" value="1"/>
</dbReference>
<organism evidence="19 20">
    <name type="scientific">Pectobacterium parmentieri</name>
    <dbReference type="NCBI Taxonomy" id="1905730"/>
    <lineage>
        <taxon>Bacteria</taxon>
        <taxon>Pseudomonadati</taxon>
        <taxon>Pseudomonadota</taxon>
        <taxon>Gammaproteobacteria</taxon>
        <taxon>Enterobacterales</taxon>
        <taxon>Pectobacteriaceae</taxon>
        <taxon>Pectobacterium</taxon>
    </lineage>
</organism>
<evidence type="ECO:0000256" key="13">
    <source>
        <dbReference type="ARBA" id="ARBA00023152"/>
    </source>
</evidence>
<gene>
    <name evidence="19" type="ordered locus">W5S_2726</name>
</gene>
<comment type="pathway">
    <text evidence="3 16">Carbohydrate degradation; glycolysis; pyruvate from D-glyceraldehyde 3-phosphate: step 5/5.</text>
</comment>
<dbReference type="PANTHER" id="PTHR11817">
    <property type="entry name" value="PYRUVATE KINASE"/>
    <property type="match status" value="1"/>
</dbReference>
<comment type="catalytic activity">
    <reaction evidence="16">
        <text>pyruvate + ATP = phosphoenolpyruvate + ADP + H(+)</text>
        <dbReference type="Rhea" id="RHEA:18157"/>
        <dbReference type="ChEBI" id="CHEBI:15361"/>
        <dbReference type="ChEBI" id="CHEBI:15378"/>
        <dbReference type="ChEBI" id="CHEBI:30616"/>
        <dbReference type="ChEBI" id="CHEBI:58702"/>
        <dbReference type="ChEBI" id="CHEBI:456216"/>
        <dbReference type="EC" id="2.7.1.40"/>
    </reaction>
</comment>
<dbReference type="CDD" id="cd00288">
    <property type="entry name" value="Pyruvate_Kinase"/>
    <property type="match status" value="1"/>
</dbReference>
<evidence type="ECO:0000259" key="18">
    <source>
        <dbReference type="Pfam" id="PF02887"/>
    </source>
</evidence>
<dbReference type="FunFam" id="3.40.1380.20:FF:000003">
    <property type="entry name" value="Pyruvate kinase"/>
    <property type="match status" value="1"/>
</dbReference>
<dbReference type="Proteomes" id="UP000008044">
    <property type="component" value="Chromosome"/>
</dbReference>
<keyword evidence="9 16" id="KW-0418">Kinase</keyword>
<dbReference type="NCBIfam" id="NF004491">
    <property type="entry name" value="PRK05826.1"/>
    <property type="match status" value="1"/>
</dbReference>
<dbReference type="SUPFAM" id="SSF52935">
    <property type="entry name" value="PK C-terminal domain-like"/>
    <property type="match status" value="1"/>
</dbReference>
<dbReference type="HOGENOM" id="CLU_015439_0_2_6"/>
<dbReference type="InterPro" id="IPR015795">
    <property type="entry name" value="Pyrv_Knase_C"/>
</dbReference>
<evidence type="ECO:0000313" key="20">
    <source>
        <dbReference type="Proteomes" id="UP000008044"/>
    </source>
</evidence>
<dbReference type="eggNOG" id="COG0469">
    <property type="taxonomic scope" value="Bacteria"/>
</dbReference>
<feature type="domain" description="Pyruvate kinase C-terminal" evidence="18">
    <location>
        <begin position="435"/>
        <end position="547"/>
    </location>
</feature>
<dbReference type="GO" id="GO:0006950">
    <property type="term" value="P:response to stress"/>
    <property type="evidence" value="ECO:0007669"/>
    <property type="project" value="UniProtKB-ARBA"/>
</dbReference>
<dbReference type="GO" id="GO:0004743">
    <property type="term" value="F:pyruvate kinase activity"/>
    <property type="evidence" value="ECO:0007669"/>
    <property type="project" value="UniProtKB-UniRule"/>
</dbReference>
<dbReference type="Gene3D" id="3.20.20.60">
    <property type="entry name" value="Phosphoenolpyruvate-binding domains"/>
    <property type="match status" value="1"/>
</dbReference>
<dbReference type="Gene3D" id="2.40.33.10">
    <property type="entry name" value="PK beta-barrel domain-like"/>
    <property type="match status" value="1"/>
</dbReference>
<dbReference type="GO" id="GO:0000287">
    <property type="term" value="F:magnesium ion binding"/>
    <property type="evidence" value="ECO:0007669"/>
    <property type="project" value="UniProtKB-UniRule"/>
</dbReference>
<dbReference type="PATRIC" id="fig|1166016.3.peg.2766"/>
<evidence type="ECO:0000256" key="9">
    <source>
        <dbReference type="ARBA" id="ARBA00022777"/>
    </source>
</evidence>
<evidence type="ECO:0000256" key="2">
    <source>
        <dbReference type="ARBA" id="ARBA00001958"/>
    </source>
</evidence>
<comment type="cofactor">
    <cofactor evidence="2">
        <name>K(+)</name>
        <dbReference type="ChEBI" id="CHEBI:29103"/>
    </cofactor>
</comment>
<accession>A0A0H3I5I4</accession>
<evidence type="ECO:0000256" key="6">
    <source>
        <dbReference type="ARBA" id="ARBA00022679"/>
    </source>
</evidence>
<dbReference type="InterPro" id="IPR015813">
    <property type="entry name" value="Pyrv/PenolPyrv_kinase-like_dom"/>
</dbReference>
<comment type="cofactor">
    <cofactor evidence="1">
        <name>Mg(2+)</name>
        <dbReference type="ChEBI" id="CHEBI:18420"/>
    </cofactor>
</comment>
<keyword evidence="11 16" id="KW-0460">Magnesium</keyword>
<keyword evidence="14 19" id="KW-0670">Pyruvate</keyword>
<dbReference type="EMBL" id="CP003415">
    <property type="protein sequence ID" value="AFI90811.1"/>
    <property type="molecule type" value="Genomic_DNA"/>
</dbReference>
<dbReference type="InterPro" id="IPR011037">
    <property type="entry name" value="Pyrv_Knase-like_insert_dom_sf"/>
</dbReference>
<evidence type="ECO:0000256" key="11">
    <source>
        <dbReference type="ARBA" id="ARBA00022842"/>
    </source>
</evidence>
<evidence type="ECO:0000256" key="12">
    <source>
        <dbReference type="ARBA" id="ARBA00022958"/>
    </source>
</evidence>
<dbReference type="InterPro" id="IPR040442">
    <property type="entry name" value="Pyrv_kinase-like_dom_sf"/>
</dbReference>
<evidence type="ECO:0000256" key="10">
    <source>
        <dbReference type="ARBA" id="ARBA00022840"/>
    </source>
</evidence>